<dbReference type="CDD" id="cd00212">
    <property type="entry name" value="PTS_IIB_glc"/>
    <property type="match status" value="1"/>
</dbReference>
<keyword evidence="7 12" id="KW-0812">Transmembrane</keyword>
<dbReference type="InterPro" id="IPR050429">
    <property type="entry name" value="PTS_Glucose_EIICBA"/>
</dbReference>
<evidence type="ECO:0000259" key="14">
    <source>
        <dbReference type="PROSITE" id="PS51103"/>
    </source>
</evidence>
<keyword evidence="10 12" id="KW-0472">Membrane</keyword>
<dbReference type="InterPro" id="IPR013013">
    <property type="entry name" value="PTS_EIIC_1"/>
</dbReference>
<keyword evidence="16" id="KW-1185">Reference proteome</keyword>
<name>A0A2S0KLK1_9FIRM</name>
<keyword evidence="9 12" id="KW-1133">Transmembrane helix</keyword>
<dbReference type="RefSeq" id="WP_106011867.1">
    <property type="nucleotide sequence ID" value="NZ_CP027226.1"/>
</dbReference>
<dbReference type="Proteomes" id="UP000237947">
    <property type="component" value="Chromosome"/>
</dbReference>
<feature type="transmembrane region" description="Helical" evidence="12">
    <location>
        <begin position="261"/>
        <end position="280"/>
    </location>
</feature>
<keyword evidence="6" id="KW-0598">Phosphotransferase system</keyword>
<dbReference type="PANTHER" id="PTHR30009">
    <property type="entry name" value="CYTOCHROME C-TYPE SYNTHESIS PROTEIN AND PTS TRANSMEMBRANE COMPONENT"/>
    <property type="match status" value="1"/>
</dbReference>
<dbReference type="GO" id="GO:0009401">
    <property type="term" value="P:phosphoenolpyruvate-dependent sugar phosphotransferase system"/>
    <property type="evidence" value="ECO:0007669"/>
    <property type="project" value="UniProtKB-KW"/>
</dbReference>
<evidence type="ECO:0000256" key="3">
    <source>
        <dbReference type="ARBA" id="ARBA00022475"/>
    </source>
</evidence>
<dbReference type="GO" id="GO:0005886">
    <property type="term" value="C:plasma membrane"/>
    <property type="evidence" value="ECO:0007669"/>
    <property type="project" value="UniProtKB-SubCell"/>
</dbReference>
<evidence type="ECO:0000256" key="5">
    <source>
        <dbReference type="ARBA" id="ARBA00022679"/>
    </source>
</evidence>
<dbReference type="AlphaFoldDB" id="A0A2S0KLK1"/>
<feature type="domain" description="PTS EIIC type-1" evidence="14">
    <location>
        <begin position="1"/>
        <end position="403"/>
    </location>
</feature>
<sequence>MLKKFSKLGQAFVLPISVLPIAGLLLGLGSALSTEPALSALPFLQANWVQVVLAFMLNAGKMIISFLPLLFTVGVTTGLADGDQGTAAVAGVSSYAVFIGTISVAVQISGTKQYINPGVIGAIFLGIVVAYLHNKFRKVQLSQYLSFFGGSRFIPIISSLCALLMGVFFYFVWPFFNQGLVVLGDLFNKLGVVGTFIYGFILRLSGGVGVHHAIYPLFWYSALGGTETVAGLNIVGAQNIYFAQLADPNFSGLFTEGTRFFAGRFTTMMFGLPAAALAMYHSIPKENRKANAKFYKDAALTSFSNGITEPIEYTFMTKLPKLYLVHSVLDGLAFMFTDLLEIRIANTFSGGLIDFLIFGPLQGNSQTNWIRIIPLGLIWAVIYYLVFRFVLSKNEIDLPGSKVEELGPAKNLVNNEDSEESIEQTAAIILEGLGGAENIANIRACATRLRVQLHDNSRMDKGKLESTKPVAVLEVDGGVQVIYGAKSNIYYAEIEELMK</sequence>
<dbReference type="InterPro" id="IPR018113">
    <property type="entry name" value="PTrfase_EIIB_Cys"/>
</dbReference>
<dbReference type="PROSITE" id="PS51103">
    <property type="entry name" value="PTS_EIIC_TYPE_1"/>
    <property type="match status" value="1"/>
</dbReference>
<dbReference type="Gene3D" id="3.30.1360.60">
    <property type="entry name" value="Glucose permease domain IIB"/>
    <property type="match status" value="1"/>
</dbReference>
<keyword evidence="2" id="KW-0813">Transport</keyword>
<dbReference type="InterPro" id="IPR001996">
    <property type="entry name" value="PTS_IIB_1"/>
</dbReference>
<dbReference type="GO" id="GO:0090563">
    <property type="term" value="F:protein-phosphocysteine-sugar phosphotransferase activity"/>
    <property type="evidence" value="ECO:0007669"/>
    <property type="project" value="TreeGrafter"/>
</dbReference>
<protein>
    <submittedName>
        <fullName evidence="15">PTS glucose transporter subunit IIBC</fullName>
    </submittedName>
</protein>
<dbReference type="PROSITE" id="PS01035">
    <property type="entry name" value="PTS_EIIB_TYPE_1_CYS"/>
    <property type="match status" value="1"/>
</dbReference>
<feature type="transmembrane region" description="Helical" evidence="12">
    <location>
        <begin position="369"/>
        <end position="391"/>
    </location>
</feature>
<dbReference type="SUPFAM" id="SSF55604">
    <property type="entry name" value="Glucose permease domain IIB"/>
    <property type="match status" value="1"/>
</dbReference>
<evidence type="ECO:0000256" key="12">
    <source>
        <dbReference type="SAM" id="Phobius"/>
    </source>
</evidence>
<dbReference type="PROSITE" id="PS51098">
    <property type="entry name" value="PTS_EIIB_TYPE_1"/>
    <property type="match status" value="1"/>
</dbReference>
<dbReference type="Pfam" id="PF02378">
    <property type="entry name" value="PTS_EIIC"/>
    <property type="match status" value="1"/>
</dbReference>
<feature type="domain" description="PTS EIIB type-1" evidence="13">
    <location>
        <begin position="423"/>
        <end position="499"/>
    </location>
</feature>
<feature type="transmembrane region" description="Helical" evidence="12">
    <location>
        <begin position="114"/>
        <end position="132"/>
    </location>
</feature>
<dbReference type="InterPro" id="IPR036878">
    <property type="entry name" value="Glu_permease_IIB"/>
</dbReference>
<dbReference type="Pfam" id="PF00367">
    <property type="entry name" value="PTS_EIIB"/>
    <property type="match status" value="1"/>
</dbReference>
<evidence type="ECO:0000256" key="2">
    <source>
        <dbReference type="ARBA" id="ARBA00022448"/>
    </source>
</evidence>
<keyword evidence="4 15" id="KW-0762">Sugar transport</keyword>
<keyword evidence="5" id="KW-0808">Transferase</keyword>
<dbReference type="KEGG" id="fsa:C5Q98_00915"/>
<evidence type="ECO:0000256" key="11">
    <source>
        <dbReference type="PROSITE-ProRule" id="PRU00421"/>
    </source>
</evidence>
<keyword evidence="3" id="KW-1003">Cell membrane</keyword>
<keyword evidence="8" id="KW-0418">Kinase</keyword>
<gene>
    <name evidence="15" type="ORF">C5Q98_00915</name>
</gene>
<dbReference type="GO" id="GO:0016301">
    <property type="term" value="F:kinase activity"/>
    <property type="evidence" value="ECO:0007669"/>
    <property type="project" value="UniProtKB-KW"/>
</dbReference>
<feature type="transmembrane region" description="Helical" evidence="12">
    <location>
        <begin position="217"/>
        <end position="241"/>
    </location>
</feature>
<organism evidence="15 16">
    <name type="scientific">Fastidiosipila sanguinis</name>
    <dbReference type="NCBI Taxonomy" id="236753"/>
    <lineage>
        <taxon>Bacteria</taxon>
        <taxon>Bacillati</taxon>
        <taxon>Bacillota</taxon>
        <taxon>Clostridia</taxon>
        <taxon>Eubacteriales</taxon>
        <taxon>Oscillospiraceae</taxon>
        <taxon>Fastidiosipila</taxon>
    </lineage>
</organism>
<comment type="subcellular location">
    <subcellularLocation>
        <location evidence="1">Cell membrane</location>
        <topology evidence="1">Multi-pass membrane protein</topology>
    </subcellularLocation>
</comment>
<evidence type="ECO:0000313" key="16">
    <source>
        <dbReference type="Proteomes" id="UP000237947"/>
    </source>
</evidence>
<evidence type="ECO:0000256" key="8">
    <source>
        <dbReference type="ARBA" id="ARBA00022777"/>
    </source>
</evidence>
<accession>A0A2S0KLK1</accession>
<feature type="transmembrane region" description="Helical" evidence="12">
    <location>
        <begin position="12"/>
        <end position="32"/>
    </location>
</feature>
<evidence type="ECO:0000256" key="4">
    <source>
        <dbReference type="ARBA" id="ARBA00022597"/>
    </source>
</evidence>
<feature type="transmembrane region" description="Helical" evidence="12">
    <location>
        <begin position="153"/>
        <end position="174"/>
    </location>
</feature>
<dbReference type="PANTHER" id="PTHR30009:SF24">
    <property type="entry name" value="PTS SYSTEM, IIBC COMPONENT"/>
    <property type="match status" value="1"/>
</dbReference>
<dbReference type="InterPro" id="IPR003352">
    <property type="entry name" value="PTS_EIIC"/>
</dbReference>
<evidence type="ECO:0000313" key="15">
    <source>
        <dbReference type="EMBL" id="AVM41879.1"/>
    </source>
</evidence>
<feature type="transmembrane region" description="Helical" evidence="12">
    <location>
        <begin position="87"/>
        <end position="108"/>
    </location>
</feature>
<evidence type="ECO:0000256" key="6">
    <source>
        <dbReference type="ARBA" id="ARBA00022683"/>
    </source>
</evidence>
<feature type="transmembrane region" description="Helical" evidence="12">
    <location>
        <begin position="52"/>
        <end position="75"/>
    </location>
</feature>
<evidence type="ECO:0000256" key="1">
    <source>
        <dbReference type="ARBA" id="ARBA00004651"/>
    </source>
</evidence>
<evidence type="ECO:0000256" key="7">
    <source>
        <dbReference type="ARBA" id="ARBA00022692"/>
    </source>
</evidence>
<reference evidence="16" key="1">
    <citation type="submission" date="2018-02" db="EMBL/GenBank/DDBJ databases">
        <authorList>
            <person name="Holder M.E."/>
            <person name="Ajami N.J."/>
            <person name="Petrosino J.F."/>
        </authorList>
    </citation>
    <scope>NUCLEOTIDE SEQUENCE [LARGE SCALE GENOMIC DNA]</scope>
    <source>
        <strain evidence="16">CCUG 47711</strain>
    </source>
</reference>
<evidence type="ECO:0000256" key="9">
    <source>
        <dbReference type="ARBA" id="ARBA00022989"/>
    </source>
</evidence>
<evidence type="ECO:0000259" key="13">
    <source>
        <dbReference type="PROSITE" id="PS51098"/>
    </source>
</evidence>
<dbReference type="GO" id="GO:0008982">
    <property type="term" value="F:protein-N(PI)-phosphohistidine-sugar phosphotransferase activity"/>
    <property type="evidence" value="ECO:0007669"/>
    <property type="project" value="InterPro"/>
</dbReference>
<dbReference type="OrthoDB" id="9764327at2"/>
<dbReference type="EMBL" id="CP027226">
    <property type="protein sequence ID" value="AVM41879.1"/>
    <property type="molecule type" value="Genomic_DNA"/>
</dbReference>
<feature type="transmembrane region" description="Helical" evidence="12">
    <location>
        <begin position="186"/>
        <end position="205"/>
    </location>
</feature>
<evidence type="ECO:0000256" key="10">
    <source>
        <dbReference type="ARBA" id="ARBA00023136"/>
    </source>
</evidence>
<feature type="active site" description="Phosphocysteine intermediate; for EIIB activity" evidence="11">
    <location>
        <position position="445"/>
    </location>
</feature>
<proteinExistence type="predicted"/>